<gene>
    <name evidence="2" type="ORF">EQU24_06045</name>
</gene>
<reference evidence="3" key="1">
    <citation type="journal article" date="2019" name="J. Bacteriol.">
        <title>A Mutagenic Screen Identifies a TonB-Dependent Receptor Required for the Lanthanide Metal Switch in the Type I Methanotroph 'Methylotuvimicrobium buryatense' 5GB1C.</title>
        <authorList>
            <person name="Groom J.D."/>
            <person name="Ford S.M."/>
            <person name="Pesesky M.W."/>
            <person name="Lidstrom M.E."/>
        </authorList>
    </citation>
    <scope>NUCLEOTIDE SEQUENCE [LARGE SCALE GENOMIC DNA]</scope>
    <source>
        <strain evidence="3">5GB1C</strain>
    </source>
</reference>
<dbReference type="OrthoDB" id="5568663at2"/>
<dbReference type="AlphaFoldDB" id="A0A4P9UMU3"/>
<keyword evidence="1" id="KW-0732">Signal</keyword>
<dbReference type="RefSeq" id="WP_017840349.1">
    <property type="nucleotide sequence ID" value="NZ_CP035467.1"/>
</dbReference>
<keyword evidence="3" id="KW-1185">Reference proteome</keyword>
<evidence type="ECO:0000313" key="3">
    <source>
        <dbReference type="Proteomes" id="UP000305881"/>
    </source>
</evidence>
<dbReference type="EMBL" id="CP035467">
    <property type="protein sequence ID" value="QCW81860.1"/>
    <property type="molecule type" value="Genomic_DNA"/>
</dbReference>
<dbReference type="KEGG" id="mbur:EQU24_06045"/>
<protein>
    <submittedName>
        <fullName evidence="2">Uncharacterized protein</fullName>
    </submittedName>
</protein>
<feature type="chain" id="PRO_5020729008" evidence="1">
    <location>
        <begin position="22"/>
        <end position="134"/>
    </location>
</feature>
<feature type="signal peptide" evidence="1">
    <location>
        <begin position="1"/>
        <end position="21"/>
    </location>
</feature>
<organism evidence="2 3">
    <name type="scientific">Methylotuvimicrobium buryatense</name>
    <name type="common">Methylomicrobium buryatense</name>
    <dbReference type="NCBI Taxonomy" id="95641"/>
    <lineage>
        <taxon>Bacteria</taxon>
        <taxon>Pseudomonadati</taxon>
        <taxon>Pseudomonadota</taxon>
        <taxon>Gammaproteobacteria</taxon>
        <taxon>Methylococcales</taxon>
        <taxon>Methylococcaceae</taxon>
        <taxon>Methylotuvimicrobium</taxon>
    </lineage>
</organism>
<sequence>MTKKARIYLAAFAFLPISGHAQFGNMNEAQMQQMMQQGLKMQECFGQIDPSAMERLSERGQSIDAEITALCRAGNRDQAQSKAMAFAREMANDPAIHAMKKCGEGMADMLPKIVTESEDYDNPETSSRHICDNR</sequence>
<evidence type="ECO:0000256" key="1">
    <source>
        <dbReference type="SAM" id="SignalP"/>
    </source>
</evidence>
<proteinExistence type="predicted"/>
<accession>A0A4P9UMU3</accession>
<dbReference type="Proteomes" id="UP000305881">
    <property type="component" value="Chromosome"/>
</dbReference>
<evidence type="ECO:0000313" key="2">
    <source>
        <dbReference type="EMBL" id="QCW81860.1"/>
    </source>
</evidence>
<name>A0A4P9UMU3_METBY</name>